<accession>A0ABT1CIH7</accession>
<evidence type="ECO:0000313" key="2">
    <source>
        <dbReference type="Proteomes" id="UP001523401"/>
    </source>
</evidence>
<name>A0ABT1CIH7_9PROT</name>
<proteinExistence type="predicted"/>
<dbReference type="RefSeq" id="WP_222547580.1">
    <property type="nucleotide sequence ID" value="NZ_BAPW01000046.1"/>
</dbReference>
<evidence type="ECO:0000313" key="1">
    <source>
        <dbReference type="EMBL" id="MCO6160691.1"/>
    </source>
</evidence>
<dbReference type="EMBL" id="JAMXQU010000009">
    <property type="protein sequence ID" value="MCO6160691.1"/>
    <property type="molecule type" value="Genomic_DNA"/>
</dbReference>
<comment type="caution">
    <text evidence="1">The sequence shown here is derived from an EMBL/GenBank/DDBJ whole genome shotgun (WGS) entry which is preliminary data.</text>
</comment>
<protein>
    <submittedName>
        <fullName evidence="1">Uncharacterized protein</fullName>
    </submittedName>
</protein>
<gene>
    <name evidence="1" type="ORF">NF685_11680</name>
</gene>
<dbReference type="Proteomes" id="UP001523401">
    <property type="component" value="Unassembled WGS sequence"/>
</dbReference>
<keyword evidence="2" id="KW-1185">Reference proteome</keyword>
<reference evidence="1 2" key="1">
    <citation type="submission" date="2022-06" db="EMBL/GenBank/DDBJ databases">
        <title>Whole-genome of Asaia lannensis strain LMG 27011T.</title>
        <authorList>
            <person name="Sombolestani A."/>
        </authorList>
    </citation>
    <scope>NUCLEOTIDE SEQUENCE [LARGE SCALE GENOMIC DNA]</scope>
    <source>
        <strain evidence="1 2">NBRC 102526</strain>
    </source>
</reference>
<organism evidence="1 2">
    <name type="scientific">Asaia lannensis NBRC 102526</name>
    <dbReference type="NCBI Taxonomy" id="1307926"/>
    <lineage>
        <taxon>Bacteria</taxon>
        <taxon>Pseudomonadati</taxon>
        <taxon>Pseudomonadota</taxon>
        <taxon>Alphaproteobacteria</taxon>
        <taxon>Acetobacterales</taxon>
        <taxon>Acetobacteraceae</taxon>
        <taxon>Asaia</taxon>
    </lineage>
</organism>
<sequence>MNAALIAAIVQGVVAAVEEVPNIIQVIEDAIAASKAGDGPTTEQIAAALKQAQATDAAIQAS</sequence>